<accession>A0A4Z2EY43</accession>
<dbReference type="Proteomes" id="UP000314294">
    <property type="component" value="Unassembled WGS sequence"/>
</dbReference>
<evidence type="ECO:0000313" key="2">
    <source>
        <dbReference type="Proteomes" id="UP000314294"/>
    </source>
</evidence>
<comment type="caution">
    <text evidence="1">The sequence shown here is derived from an EMBL/GenBank/DDBJ whole genome shotgun (WGS) entry which is preliminary data.</text>
</comment>
<dbReference type="EMBL" id="SRLO01002133">
    <property type="protein sequence ID" value="TNN33785.1"/>
    <property type="molecule type" value="Genomic_DNA"/>
</dbReference>
<sequence length="83" mass="8934">MAVKAANEQSAVPGVNVLVHPEGHMYGSSMSRVAQSGLVNKFSLATLQTRDQQETRLAARLRVLLDGRRETFTAARVPANGVT</sequence>
<reference evidence="1 2" key="1">
    <citation type="submission" date="2019-03" db="EMBL/GenBank/DDBJ databases">
        <title>First draft genome of Liparis tanakae, snailfish: a comprehensive survey of snailfish specific genes.</title>
        <authorList>
            <person name="Kim W."/>
            <person name="Song I."/>
            <person name="Jeong J.-H."/>
            <person name="Kim D."/>
            <person name="Kim S."/>
            <person name="Ryu S."/>
            <person name="Song J.Y."/>
            <person name="Lee S.K."/>
        </authorList>
    </citation>
    <scope>NUCLEOTIDE SEQUENCE [LARGE SCALE GENOMIC DNA]</scope>
    <source>
        <tissue evidence="1">Muscle</tissue>
    </source>
</reference>
<name>A0A4Z2EY43_9TELE</name>
<evidence type="ECO:0000313" key="1">
    <source>
        <dbReference type="EMBL" id="TNN33785.1"/>
    </source>
</evidence>
<protein>
    <submittedName>
        <fullName evidence="1">Uncharacterized protein</fullName>
    </submittedName>
</protein>
<gene>
    <name evidence="1" type="ORF">EYF80_056052</name>
</gene>
<proteinExistence type="predicted"/>
<organism evidence="1 2">
    <name type="scientific">Liparis tanakae</name>
    <name type="common">Tanaka's snailfish</name>
    <dbReference type="NCBI Taxonomy" id="230148"/>
    <lineage>
        <taxon>Eukaryota</taxon>
        <taxon>Metazoa</taxon>
        <taxon>Chordata</taxon>
        <taxon>Craniata</taxon>
        <taxon>Vertebrata</taxon>
        <taxon>Euteleostomi</taxon>
        <taxon>Actinopterygii</taxon>
        <taxon>Neopterygii</taxon>
        <taxon>Teleostei</taxon>
        <taxon>Neoteleostei</taxon>
        <taxon>Acanthomorphata</taxon>
        <taxon>Eupercaria</taxon>
        <taxon>Perciformes</taxon>
        <taxon>Cottioidei</taxon>
        <taxon>Cottales</taxon>
        <taxon>Liparidae</taxon>
        <taxon>Liparis</taxon>
    </lineage>
</organism>
<dbReference type="AlphaFoldDB" id="A0A4Z2EY43"/>
<keyword evidence="2" id="KW-1185">Reference proteome</keyword>